<proteinExistence type="predicted"/>
<protein>
    <submittedName>
        <fullName evidence="1">Nucleotidyl transferase of uncharacterized function (DUF1814)</fullName>
    </submittedName>
</protein>
<organism evidence="1 2">
    <name type="scientific">Veillonella criceti</name>
    <dbReference type="NCBI Taxonomy" id="103891"/>
    <lineage>
        <taxon>Bacteria</taxon>
        <taxon>Bacillati</taxon>
        <taxon>Bacillota</taxon>
        <taxon>Negativicutes</taxon>
        <taxon>Veillonellales</taxon>
        <taxon>Veillonellaceae</taxon>
        <taxon>Veillonella</taxon>
    </lineage>
</organism>
<dbReference type="Pfam" id="PF08843">
    <property type="entry name" value="AbiEii"/>
    <property type="match status" value="1"/>
</dbReference>
<name>A0A380NI27_9FIRM</name>
<dbReference type="RefSeq" id="WP_115309706.1">
    <property type="nucleotide sequence ID" value="NZ_UHIO01000001.1"/>
</dbReference>
<dbReference type="EMBL" id="UHIO01000001">
    <property type="protein sequence ID" value="SUP41019.1"/>
    <property type="molecule type" value="Genomic_DNA"/>
</dbReference>
<evidence type="ECO:0000313" key="2">
    <source>
        <dbReference type="Proteomes" id="UP000255367"/>
    </source>
</evidence>
<dbReference type="Gene3D" id="3.10.450.620">
    <property type="entry name" value="JHP933, nucleotidyltransferase-like core domain"/>
    <property type="match status" value="1"/>
</dbReference>
<evidence type="ECO:0000313" key="1">
    <source>
        <dbReference type="EMBL" id="SUP41019.1"/>
    </source>
</evidence>
<keyword evidence="1" id="KW-0808">Transferase</keyword>
<sequence length="336" mass="39752">MNNLIDLSEEELELVVNNTAEKMNLSTAIVEKDLWVCLLLKYLFSDFKFKNSIIFKGGTSLSKVYHLIDRFSEDIDLALDWQLLGFDEEEPYLNRSNTQQLKFNKLLNDNTANFIEKEFLPLLKSEFGKLLGNRKFDFYIDQNDPQTICFAYPRKHNDTSILQIVRLEIGCLAEPIPYHKRTITTYIEDTYPTIFSENINVVVVDSLRTFFEKITILHREANRVNENYPARYSRHYYDVYKMLQTDIKKLSLQNFALLFDVIEFKKKFYPCNWARYDDIKSGKLKLVPKLDGLKIFENDFNIMKNMIFHNSVSFSSIIEILQIYEEEINKELIHLC</sequence>
<reference evidence="1 2" key="1">
    <citation type="submission" date="2018-06" db="EMBL/GenBank/DDBJ databases">
        <authorList>
            <consortium name="Pathogen Informatics"/>
            <person name="Doyle S."/>
        </authorList>
    </citation>
    <scope>NUCLEOTIDE SEQUENCE [LARGE SCALE GENOMIC DNA]</scope>
    <source>
        <strain evidence="1 2">NCTC12020</strain>
    </source>
</reference>
<dbReference type="GO" id="GO:0016740">
    <property type="term" value="F:transferase activity"/>
    <property type="evidence" value="ECO:0007669"/>
    <property type="project" value="UniProtKB-KW"/>
</dbReference>
<dbReference type="InterPro" id="IPR014942">
    <property type="entry name" value="AbiEii"/>
</dbReference>
<keyword evidence="2" id="KW-1185">Reference proteome</keyword>
<gene>
    <name evidence="1" type="ORF">NCTC12020_00460</name>
</gene>
<dbReference type="Proteomes" id="UP000255367">
    <property type="component" value="Unassembled WGS sequence"/>
</dbReference>
<dbReference type="AlphaFoldDB" id="A0A380NI27"/>
<accession>A0A380NI27</accession>
<dbReference type="OrthoDB" id="9780929at2"/>